<evidence type="ECO:0000259" key="3">
    <source>
        <dbReference type="Pfam" id="PF05192"/>
    </source>
</evidence>
<dbReference type="Pfam" id="PF05192">
    <property type="entry name" value="MutS_III"/>
    <property type="match status" value="1"/>
</dbReference>
<feature type="region of interest" description="Disordered" evidence="2">
    <location>
        <begin position="1"/>
        <end position="50"/>
    </location>
</feature>
<proteinExistence type="inferred from homology"/>
<evidence type="ECO:0000256" key="1">
    <source>
        <dbReference type="ARBA" id="ARBA00006271"/>
    </source>
</evidence>
<dbReference type="SUPFAM" id="SSF48334">
    <property type="entry name" value="DNA repair protein MutS, domain III"/>
    <property type="match status" value="1"/>
</dbReference>
<feature type="domain" description="DNA mismatch repair protein MutS core" evidence="3">
    <location>
        <begin position="190"/>
        <end position="299"/>
    </location>
</feature>
<gene>
    <name evidence="4" type="ORF">PHLCEN_2v13665</name>
</gene>
<dbReference type="InterPro" id="IPR036187">
    <property type="entry name" value="DNA_mismatch_repair_MutS_sf"/>
</dbReference>
<dbReference type="PANTHER" id="PTHR11361">
    <property type="entry name" value="DNA MISMATCH REPAIR PROTEIN MUTS FAMILY MEMBER"/>
    <property type="match status" value="1"/>
</dbReference>
<organism evidence="4 5">
    <name type="scientific">Hermanssonia centrifuga</name>
    <dbReference type="NCBI Taxonomy" id="98765"/>
    <lineage>
        <taxon>Eukaryota</taxon>
        <taxon>Fungi</taxon>
        <taxon>Dikarya</taxon>
        <taxon>Basidiomycota</taxon>
        <taxon>Agaricomycotina</taxon>
        <taxon>Agaricomycetes</taxon>
        <taxon>Polyporales</taxon>
        <taxon>Meruliaceae</taxon>
        <taxon>Hermanssonia</taxon>
    </lineage>
</organism>
<evidence type="ECO:0000313" key="5">
    <source>
        <dbReference type="Proteomes" id="UP000186601"/>
    </source>
</evidence>
<dbReference type="AlphaFoldDB" id="A0A2R6NDS0"/>
<reference evidence="4 5" key="1">
    <citation type="submission" date="2018-02" db="EMBL/GenBank/DDBJ databases">
        <title>Genome sequence of the basidiomycete white-rot fungus Phlebia centrifuga.</title>
        <authorList>
            <person name="Granchi Z."/>
            <person name="Peng M."/>
            <person name="de Vries R.P."/>
            <person name="Hilden K."/>
            <person name="Makela M.R."/>
            <person name="Grigoriev I."/>
            <person name="Riley R."/>
        </authorList>
    </citation>
    <scope>NUCLEOTIDE SEQUENCE [LARGE SCALE GENOMIC DNA]</scope>
    <source>
        <strain evidence="4 5">FBCC195</strain>
    </source>
</reference>
<dbReference type="GO" id="GO:0030983">
    <property type="term" value="F:mismatched DNA binding"/>
    <property type="evidence" value="ECO:0007669"/>
    <property type="project" value="InterPro"/>
</dbReference>
<name>A0A2R6NDS0_9APHY</name>
<accession>A0A2R6NDS0</accession>
<dbReference type="GO" id="GO:0051026">
    <property type="term" value="P:chiasma assembly"/>
    <property type="evidence" value="ECO:0007669"/>
    <property type="project" value="TreeGrafter"/>
</dbReference>
<dbReference type="GO" id="GO:0005524">
    <property type="term" value="F:ATP binding"/>
    <property type="evidence" value="ECO:0007669"/>
    <property type="project" value="InterPro"/>
</dbReference>
<dbReference type="PANTHER" id="PTHR11361:SF20">
    <property type="entry name" value="MUTS PROTEIN HOMOLOG 5"/>
    <property type="match status" value="1"/>
</dbReference>
<dbReference type="GO" id="GO:0140664">
    <property type="term" value="F:ATP-dependent DNA damage sensor activity"/>
    <property type="evidence" value="ECO:0007669"/>
    <property type="project" value="InterPro"/>
</dbReference>
<dbReference type="InterPro" id="IPR007696">
    <property type="entry name" value="DNA_mismatch_repair_MutS_core"/>
</dbReference>
<dbReference type="Gene3D" id="1.10.1420.10">
    <property type="match status" value="1"/>
</dbReference>
<comment type="similarity">
    <text evidence="1">Belongs to the DNA mismatch repair MutS family.</text>
</comment>
<dbReference type="GO" id="GO:0005634">
    <property type="term" value="C:nucleus"/>
    <property type="evidence" value="ECO:0007669"/>
    <property type="project" value="TreeGrafter"/>
</dbReference>
<dbReference type="EMBL" id="MLYV02001350">
    <property type="protein sequence ID" value="PSR70514.1"/>
    <property type="molecule type" value="Genomic_DNA"/>
</dbReference>
<feature type="compositionally biased region" description="Acidic residues" evidence="2">
    <location>
        <begin position="37"/>
        <end position="48"/>
    </location>
</feature>
<feature type="compositionally biased region" description="Polar residues" evidence="2">
    <location>
        <begin position="1"/>
        <end position="11"/>
    </location>
</feature>
<comment type="caution">
    <text evidence="4">The sequence shown here is derived from an EMBL/GenBank/DDBJ whole genome shotgun (WGS) entry which is preliminary data.</text>
</comment>
<keyword evidence="5" id="KW-1185">Reference proteome</keyword>
<dbReference type="GO" id="GO:0006298">
    <property type="term" value="P:mismatch repair"/>
    <property type="evidence" value="ECO:0007669"/>
    <property type="project" value="InterPro"/>
</dbReference>
<evidence type="ECO:0000256" key="2">
    <source>
        <dbReference type="SAM" id="MobiDB-lite"/>
    </source>
</evidence>
<dbReference type="OrthoDB" id="29596at2759"/>
<dbReference type="STRING" id="98765.A0A2R6NDS0"/>
<feature type="non-terminal residue" evidence="4">
    <location>
        <position position="336"/>
    </location>
</feature>
<sequence>MKKGQLKSTGSGEDKTASPESNVKRVRWDGDVASPEPVEESADDDEDMISEKGRDRLLSLRLLSNLMDEDEDYIANSTSSSDYEARNAYDFMRRRREVNGDPTTRRWNALIRLANYAVIEGAPLCVSCAHRYHISPDINSAQIGSVGALLDHITRIRAVGNLEDEGIRGLDIRGIECLTLKEIMHINADALYSLQIFDNEHHASIHSDKTKEGLSLFGILNNTKTSLGKALLHEWLMRPSTSIPIITARHNAVACFMRPENISTANSMHAHLKGIKNVPRILAAMRNGKAQVSDWQGLVKIDWEESAIAARVCIRSHVDEDLDKLKHIYHGIDTVL</sequence>
<dbReference type="Proteomes" id="UP000186601">
    <property type="component" value="Unassembled WGS sequence"/>
</dbReference>
<protein>
    <recommendedName>
        <fullName evidence="3">DNA mismatch repair protein MutS core domain-containing protein</fullName>
    </recommendedName>
</protein>
<dbReference type="InterPro" id="IPR045076">
    <property type="entry name" value="MutS"/>
</dbReference>
<evidence type="ECO:0000313" key="4">
    <source>
        <dbReference type="EMBL" id="PSR70514.1"/>
    </source>
</evidence>
<feature type="compositionally biased region" description="Basic and acidic residues" evidence="2">
    <location>
        <begin position="12"/>
        <end position="30"/>
    </location>
</feature>